<proteinExistence type="predicted"/>
<evidence type="ECO:0000313" key="2">
    <source>
        <dbReference type="Proteomes" id="UP001417504"/>
    </source>
</evidence>
<reference evidence="1 2" key="1">
    <citation type="submission" date="2024-01" db="EMBL/GenBank/DDBJ databases">
        <title>Genome assemblies of Stephania.</title>
        <authorList>
            <person name="Yang L."/>
        </authorList>
    </citation>
    <scope>NUCLEOTIDE SEQUENCE [LARGE SCALE GENOMIC DNA]</scope>
    <source>
        <strain evidence="1">QJT</strain>
        <tissue evidence="1">Leaf</tissue>
    </source>
</reference>
<sequence length="236" mass="26410">MENTLQRIGYLWKCSKSSLRTKLKITHEKGWSNDKINSDLKLEAVDLATWLTFRKEAELSAFKVNQLAKLTASGYKNKKGQPHNDEIARVVRGSRPMKPVVFMKSIKFEQFVIQAGSNSIGVATDMVSMNSTVKLTFNTVTFFGVHVTTPVELSYSQLKIASGAVEMYGLNVVLELAWEALEMRLNNEIEKMMADEEDDGGCVLCARAAGGRGGWRMRSDGGWRMKKMVQRMCAGL</sequence>
<gene>
    <name evidence="1" type="ORF">Sjap_021822</name>
</gene>
<dbReference type="EMBL" id="JBBNAE010000009">
    <property type="protein sequence ID" value="KAK9096325.1"/>
    <property type="molecule type" value="Genomic_DNA"/>
</dbReference>
<evidence type="ECO:0000313" key="1">
    <source>
        <dbReference type="EMBL" id="KAK9096325.1"/>
    </source>
</evidence>
<keyword evidence="2" id="KW-1185">Reference proteome</keyword>
<protein>
    <submittedName>
        <fullName evidence="1">Uncharacterized protein</fullName>
    </submittedName>
</protein>
<comment type="caution">
    <text evidence="1">The sequence shown here is derived from an EMBL/GenBank/DDBJ whole genome shotgun (WGS) entry which is preliminary data.</text>
</comment>
<accession>A0AAP0EMR0</accession>
<name>A0AAP0EMR0_9MAGN</name>
<dbReference type="AlphaFoldDB" id="A0AAP0EMR0"/>
<dbReference type="Proteomes" id="UP001417504">
    <property type="component" value="Unassembled WGS sequence"/>
</dbReference>
<organism evidence="1 2">
    <name type="scientific">Stephania japonica</name>
    <dbReference type="NCBI Taxonomy" id="461633"/>
    <lineage>
        <taxon>Eukaryota</taxon>
        <taxon>Viridiplantae</taxon>
        <taxon>Streptophyta</taxon>
        <taxon>Embryophyta</taxon>
        <taxon>Tracheophyta</taxon>
        <taxon>Spermatophyta</taxon>
        <taxon>Magnoliopsida</taxon>
        <taxon>Ranunculales</taxon>
        <taxon>Menispermaceae</taxon>
        <taxon>Menispermoideae</taxon>
        <taxon>Cissampelideae</taxon>
        <taxon>Stephania</taxon>
    </lineage>
</organism>